<accession>Q97GM1</accession>
<protein>
    <submittedName>
        <fullName evidence="2">Glycosyltransferase</fullName>
    </submittedName>
</protein>
<dbReference type="Proteomes" id="UP000000814">
    <property type="component" value="Chromosome"/>
</dbReference>
<dbReference type="SUPFAM" id="SSF53448">
    <property type="entry name" value="Nucleotide-diphospho-sugar transferases"/>
    <property type="match status" value="1"/>
</dbReference>
<evidence type="ECO:0000313" key="3">
    <source>
        <dbReference type="Proteomes" id="UP000000814"/>
    </source>
</evidence>
<evidence type="ECO:0000313" key="2">
    <source>
        <dbReference type="EMBL" id="AAK80301.1"/>
    </source>
</evidence>
<feature type="domain" description="Glycosyltransferase 2-like" evidence="1">
    <location>
        <begin position="6"/>
        <end position="174"/>
    </location>
</feature>
<dbReference type="InterPro" id="IPR029044">
    <property type="entry name" value="Nucleotide-diphossugar_trans"/>
</dbReference>
<dbReference type="InterPro" id="IPR001173">
    <property type="entry name" value="Glyco_trans_2-like"/>
</dbReference>
<organism evidence="2 3">
    <name type="scientific">Clostridium acetobutylicum (strain ATCC 824 / DSM 792 / JCM 1419 / IAM 19013 / LMG 5710 / NBRC 13948 / NRRL B-527 / VKM B-1787 / 2291 / W)</name>
    <dbReference type="NCBI Taxonomy" id="272562"/>
    <lineage>
        <taxon>Bacteria</taxon>
        <taxon>Bacillati</taxon>
        <taxon>Bacillota</taxon>
        <taxon>Clostridia</taxon>
        <taxon>Eubacteriales</taxon>
        <taxon>Clostridiaceae</taxon>
        <taxon>Clostridium</taxon>
    </lineage>
</organism>
<dbReference type="PATRIC" id="fig|272562.8.peg.2541"/>
<dbReference type="OrthoDB" id="199095at2"/>
<dbReference type="HOGENOM" id="CLU_025996_4_4_9"/>
<reference evidence="2 3" key="1">
    <citation type="journal article" date="2001" name="J. Bacteriol.">
        <title>Genome sequence and comparative analysis of the solvent-producing bacterium Clostridium acetobutylicum.</title>
        <authorList>
            <person name="Nolling J."/>
            <person name="Breton G."/>
            <person name="Omelchenko M.V."/>
            <person name="Makarova K.S."/>
            <person name="Zeng Q."/>
            <person name="Gibson R."/>
            <person name="Lee H.M."/>
            <person name="Dubois J."/>
            <person name="Qiu D."/>
            <person name="Hitti J."/>
            <person name="Wolf Y.I."/>
            <person name="Tatusov R.L."/>
            <person name="Sabathe F."/>
            <person name="Doucette-Stamm L."/>
            <person name="Soucaille P."/>
            <person name="Daly M.J."/>
            <person name="Bennett G.N."/>
            <person name="Koonin E.V."/>
            <person name="Smith D.R."/>
        </authorList>
    </citation>
    <scope>NUCLEOTIDE SEQUENCE [LARGE SCALE GENOMIC DNA]</scope>
    <source>
        <strain evidence="3">ATCC 824 / DSM 792 / JCM 1419 / LMG 5710 / VKM B-1787</strain>
    </source>
</reference>
<dbReference type="PIR" id="B97189">
    <property type="entry name" value="B97189"/>
</dbReference>
<dbReference type="PANTHER" id="PTHR22916:SF3">
    <property type="entry name" value="UDP-GLCNAC:BETAGAL BETA-1,3-N-ACETYLGLUCOSAMINYLTRANSFERASE-LIKE PROTEIN 1"/>
    <property type="match status" value="1"/>
</dbReference>
<dbReference type="AlphaFoldDB" id="Q97GM1"/>
<dbReference type="eggNOG" id="COG0463">
    <property type="taxonomic scope" value="Bacteria"/>
</dbReference>
<dbReference type="STRING" id="272562.CA_C2345"/>
<gene>
    <name evidence="2" type="ordered locus">CA_C2345</name>
</gene>
<dbReference type="Gene3D" id="3.90.550.10">
    <property type="entry name" value="Spore Coat Polysaccharide Biosynthesis Protein SpsA, Chain A"/>
    <property type="match status" value="1"/>
</dbReference>
<dbReference type="CAZy" id="GT2">
    <property type="family name" value="Glycosyltransferase Family 2"/>
</dbReference>
<evidence type="ECO:0000259" key="1">
    <source>
        <dbReference type="Pfam" id="PF00535"/>
    </source>
</evidence>
<dbReference type="Pfam" id="PF00535">
    <property type="entry name" value="Glycos_transf_2"/>
    <property type="match status" value="1"/>
</dbReference>
<dbReference type="RefSeq" id="WP_010965642.1">
    <property type="nucleotide sequence ID" value="NC_003030.1"/>
</dbReference>
<dbReference type="PANTHER" id="PTHR22916">
    <property type="entry name" value="GLYCOSYLTRANSFERASE"/>
    <property type="match status" value="1"/>
</dbReference>
<sequence>MDYKVSVLIVCYNQEKYIKKALESVLSQKVNFNYEIVVCDDCSSDRTFNILQEYKSKLGSKLNLIRNYKNLGITLNYKNGFKNCKGEYIAVLEGDDYWIQKSKLKRQVSFLESNRDCSLVFNKIVLDYGDEKINNLIYPFNDIRKKFSARELVRSNFIQNFSCCMYRKSSIRKLRESIYDMVVYDWMFNMAVAQFGLIGYIPNYMTSHRILKSGLWSGKSKMENLQMISKCIDQYDSFFKYKYRKEFSQNKQEVLQALRRLVMVNENG</sequence>
<dbReference type="GO" id="GO:0016758">
    <property type="term" value="F:hexosyltransferase activity"/>
    <property type="evidence" value="ECO:0007669"/>
    <property type="project" value="UniProtKB-ARBA"/>
</dbReference>
<dbReference type="GeneID" id="44998820"/>
<keyword evidence="3" id="KW-1185">Reference proteome</keyword>
<dbReference type="KEGG" id="cac:CA_C2345"/>
<name>Q97GM1_CLOAB</name>
<dbReference type="EMBL" id="AE001437">
    <property type="protein sequence ID" value="AAK80301.1"/>
    <property type="molecule type" value="Genomic_DNA"/>
</dbReference>
<proteinExistence type="predicted"/>